<evidence type="ECO:0000259" key="5">
    <source>
        <dbReference type="PROSITE" id="PS00624"/>
    </source>
</evidence>
<evidence type="ECO:0000313" key="6">
    <source>
        <dbReference type="EMBL" id="TKA21754.1"/>
    </source>
</evidence>
<dbReference type="Gene3D" id="3.30.560.10">
    <property type="entry name" value="Glucose Oxidase, domain 3"/>
    <property type="match status" value="1"/>
</dbReference>
<dbReference type="Pfam" id="PF05199">
    <property type="entry name" value="GMC_oxred_C"/>
    <property type="match status" value="1"/>
</dbReference>
<dbReference type="SUPFAM" id="SSF54373">
    <property type="entry name" value="FAD-linked reductases, C-terminal domain"/>
    <property type="match status" value="1"/>
</dbReference>
<comment type="similarity">
    <text evidence="1">Belongs to the GMC oxidoreductase family.</text>
</comment>
<evidence type="ECO:0000256" key="2">
    <source>
        <dbReference type="PIRSR" id="PIRSR000137-1"/>
    </source>
</evidence>
<organism evidence="6 7">
    <name type="scientific">Salinomyces thailandicus</name>
    <dbReference type="NCBI Taxonomy" id="706561"/>
    <lineage>
        <taxon>Eukaryota</taxon>
        <taxon>Fungi</taxon>
        <taxon>Dikarya</taxon>
        <taxon>Ascomycota</taxon>
        <taxon>Pezizomycotina</taxon>
        <taxon>Dothideomycetes</taxon>
        <taxon>Dothideomycetidae</taxon>
        <taxon>Mycosphaerellales</taxon>
        <taxon>Teratosphaeriaceae</taxon>
        <taxon>Salinomyces</taxon>
    </lineage>
</organism>
<feature type="domain" description="Glucose-methanol-choline oxidoreductase N-terminal" evidence="5">
    <location>
        <begin position="322"/>
        <end position="336"/>
    </location>
</feature>
<feature type="chain" id="PRO_5020460715" description="Glucose-methanol-choline oxidoreductase N-terminal domain-containing protein" evidence="4">
    <location>
        <begin position="21"/>
        <end position="613"/>
    </location>
</feature>
<dbReference type="EMBL" id="NAJL01000103">
    <property type="protein sequence ID" value="TKA21754.1"/>
    <property type="molecule type" value="Genomic_DNA"/>
</dbReference>
<dbReference type="Proteomes" id="UP000308549">
    <property type="component" value="Unassembled WGS sequence"/>
</dbReference>
<dbReference type="PROSITE" id="PS00624">
    <property type="entry name" value="GMC_OXRED_2"/>
    <property type="match status" value="1"/>
</dbReference>
<dbReference type="InterPro" id="IPR036188">
    <property type="entry name" value="FAD/NAD-bd_sf"/>
</dbReference>
<comment type="caution">
    <text evidence="6">The sequence shown here is derived from an EMBL/GenBank/DDBJ whole genome shotgun (WGS) entry which is preliminary data.</text>
</comment>
<keyword evidence="7" id="KW-1185">Reference proteome</keyword>
<dbReference type="InterPro" id="IPR000172">
    <property type="entry name" value="GMC_OxRdtase_N"/>
</dbReference>
<name>A0A4U0TJ05_9PEZI</name>
<accession>A0A4U0TJ05</accession>
<dbReference type="InterPro" id="IPR012132">
    <property type="entry name" value="GMC_OxRdtase"/>
</dbReference>
<keyword evidence="4" id="KW-0732">Signal</keyword>
<proteinExistence type="inferred from homology"/>
<gene>
    <name evidence="6" type="ORF">B0A50_08781</name>
</gene>
<dbReference type="PIRSF" id="PIRSF000137">
    <property type="entry name" value="Alcohol_oxidase"/>
    <property type="match status" value="1"/>
</dbReference>
<feature type="active site" description="Proton donor" evidence="2">
    <location>
        <position position="550"/>
    </location>
</feature>
<feature type="binding site" evidence="3">
    <location>
        <position position="285"/>
    </location>
    <ligand>
        <name>FAD</name>
        <dbReference type="ChEBI" id="CHEBI:57692"/>
    </ligand>
</feature>
<evidence type="ECO:0000313" key="7">
    <source>
        <dbReference type="Proteomes" id="UP000308549"/>
    </source>
</evidence>
<dbReference type="PANTHER" id="PTHR11552">
    <property type="entry name" value="GLUCOSE-METHANOL-CHOLINE GMC OXIDOREDUCTASE"/>
    <property type="match status" value="1"/>
</dbReference>
<dbReference type="OrthoDB" id="269227at2759"/>
<dbReference type="Gene3D" id="3.50.50.60">
    <property type="entry name" value="FAD/NAD(P)-binding domain"/>
    <property type="match status" value="1"/>
</dbReference>
<dbReference type="GO" id="GO:0016614">
    <property type="term" value="F:oxidoreductase activity, acting on CH-OH group of donors"/>
    <property type="evidence" value="ECO:0007669"/>
    <property type="project" value="InterPro"/>
</dbReference>
<dbReference type="Pfam" id="PF00732">
    <property type="entry name" value="GMC_oxred_N"/>
    <property type="match status" value="1"/>
</dbReference>
<dbReference type="GO" id="GO:0050660">
    <property type="term" value="F:flavin adenine dinucleotide binding"/>
    <property type="evidence" value="ECO:0007669"/>
    <property type="project" value="InterPro"/>
</dbReference>
<protein>
    <recommendedName>
        <fullName evidence="5">Glucose-methanol-choline oxidoreductase N-terminal domain-containing protein</fullName>
    </recommendedName>
</protein>
<reference evidence="6 7" key="1">
    <citation type="submission" date="2017-03" db="EMBL/GenBank/DDBJ databases">
        <title>Genomes of endolithic fungi from Antarctica.</title>
        <authorList>
            <person name="Coleine C."/>
            <person name="Masonjones S."/>
            <person name="Stajich J.E."/>
        </authorList>
    </citation>
    <scope>NUCLEOTIDE SEQUENCE [LARGE SCALE GENOMIC DNA]</scope>
    <source>
        <strain evidence="6 7">CCFEE 6315</strain>
    </source>
</reference>
<feature type="signal peptide" evidence="4">
    <location>
        <begin position="1"/>
        <end position="20"/>
    </location>
</feature>
<sequence>MDSRLLWLLAVANLCCSSLAKRPDFHHKHDQSDNWHHATDGRLGHYANDQPHDRPSAVDYVIVGGGPAGLVLAEQLSRNPAINLVVLEAGPDGTNAATINIPALAPFNSVPVANQYFWNFTSQPDPNLGGRTPLLNQGHTWGGGTALNYMEYCRGAPSVFDSWAELSSDEELRWKELLRDFKATTHFSTAPADFTQLVELDYYGDGPLEISGLGSSGGFDPYFFDALGTGLGLPEIDVNAGNGVGAAYSTLSIRTSNRTRDYALQAYGWPMADRPNVRMIHDAWVSKIGFEGTRAVNVTYFTGPNKTESHAISADEIIVSSGAIGSPRLLMLSGVGPAEHLAEVGIPVVADVPDVGSNLRDHHFSVLEVEVPNDVQTVWQYLYNNTFAAQAEAEYQANASGFLARNDAGSFAMARVPDAVFEAVNDTFHPSLPSDRGHLLYQFVTAPLLPNVGPNITIASPFIALVQPEASGSIRLASADFREPPLINSNYYGSAGDKAAILYGYKKLREILHSEIMKPVVLREIFPGPNVTSDEDLWLAIQQTAQTFYHPHGSVALGTVLDREWRVKGVQGLRVVDSSTFPDTPTCHLQASVYALAHRAARRIAWADGRGRW</sequence>
<feature type="active site" description="Proton acceptor" evidence="2">
    <location>
        <position position="588"/>
    </location>
</feature>
<dbReference type="PANTHER" id="PTHR11552:SF111">
    <property type="entry name" value="GLUCOSE-METHANOL-CHOLINE OXIDOREDUCTASE N-TERMINAL DOMAIN-CONTAINING PROTEIN"/>
    <property type="match status" value="1"/>
</dbReference>
<dbReference type="SUPFAM" id="SSF51905">
    <property type="entry name" value="FAD/NAD(P)-binding domain"/>
    <property type="match status" value="1"/>
</dbReference>
<evidence type="ECO:0000256" key="4">
    <source>
        <dbReference type="SAM" id="SignalP"/>
    </source>
</evidence>
<evidence type="ECO:0000256" key="3">
    <source>
        <dbReference type="PIRSR" id="PIRSR000137-2"/>
    </source>
</evidence>
<keyword evidence="3" id="KW-0285">Flavoprotein</keyword>
<dbReference type="InterPro" id="IPR007867">
    <property type="entry name" value="GMC_OxRtase_C"/>
</dbReference>
<evidence type="ECO:0000256" key="1">
    <source>
        <dbReference type="ARBA" id="ARBA00010790"/>
    </source>
</evidence>
<keyword evidence="3" id="KW-0274">FAD</keyword>
<dbReference type="AlphaFoldDB" id="A0A4U0TJ05"/>
<comment type="cofactor">
    <cofactor evidence="3">
        <name>FAD</name>
        <dbReference type="ChEBI" id="CHEBI:57692"/>
    </cofactor>
</comment>